<feature type="domain" description="DNA topoisomerase type IA zn finger" evidence="2">
    <location>
        <begin position="252"/>
        <end position="289"/>
    </location>
</feature>
<dbReference type="InterPro" id="IPR011856">
    <property type="entry name" value="tRNA_endonuc-like_dom_sf"/>
</dbReference>
<name>A0A2G9CAW6_9BURK</name>
<dbReference type="GO" id="GO:0015666">
    <property type="term" value="F:restriction endodeoxyribonuclease activity"/>
    <property type="evidence" value="ECO:0007669"/>
    <property type="project" value="TreeGrafter"/>
</dbReference>
<accession>A0A2G9CAW6</accession>
<gene>
    <name evidence="4" type="ORF">CS062_08815</name>
</gene>
<dbReference type="Gene3D" id="3.30.65.10">
    <property type="entry name" value="Bacterial Topoisomerase I, domain 1"/>
    <property type="match status" value="1"/>
</dbReference>
<keyword evidence="1" id="KW-0812">Transmembrane</keyword>
<feature type="transmembrane region" description="Helical" evidence="1">
    <location>
        <begin position="12"/>
        <end position="36"/>
    </location>
</feature>
<organism evidence="4 5">
    <name type="scientific">Roseateles chitinivorans</name>
    <dbReference type="NCBI Taxonomy" id="2917965"/>
    <lineage>
        <taxon>Bacteria</taxon>
        <taxon>Pseudomonadati</taxon>
        <taxon>Pseudomonadota</taxon>
        <taxon>Betaproteobacteria</taxon>
        <taxon>Burkholderiales</taxon>
        <taxon>Sphaerotilaceae</taxon>
        <taxon>Roseateles</taxon>
    </lineage>
</organism>
<dbReference type="Pfam" id="PF01396">
    <property type="entry name" value="Zn_ribbon_Top1"/>
    <property type="match status" value="1"/>
</dbReference>
<dbReference type="OrthoDB" id="5782056at2"/>
<keyword evidence="4" id="KW-0255">Endonuclease</keyword>
<keyword evidence="1" id="KW-1133">Transmembrane helix</keyword>
<dbReference type="GO" id="GO:0003677">
    <property type="term" value="F:DNA binding"/>
    <property type="evidence" value="ECO:0007669"/>
    <property type="project" value="InterPro"/>
</dbReference>
<keyword evidence="1" id="KW-0472">Membrane</keyword>
<dbReference type="SUPFAM" id="SSF52980">
    <property type="entry name" value="Restriction endonuclease-like"/>
    <property type="match status" value="1"/>
</dbReference>
<feature type="domain" description="Restriction endonuclease type IV Mrr" evidence="3">
    <location>
        <begin position="111"/>
        <end position="225"/>
    </location>
</feature>
<comment type="caution">
    <text evidence="4">The sequence shown here is derived from an EMBL/GenBank/DDBJ whole genome shotgun (WGS) entry which is preliminary data.</text>
</comment>
<dbReference type="EMBL" id="PEOG01000019">
    <property type="protein sequence ID" value="PIM53567.1"/>
    <property type="molecule type" value="Genomic_DNA"/>
</dbReference>
<dbReference type="Gene3D" id="3.40.1350.10">
    <property type="match status" value="1"/>
</dbReference>
<keyword evidence="5" id="KW-1185">Reference proteome</keyword>
<dbReference type="InterPro" id="IPR007560">
    <property type="entry name" value="Restrct_endonuc_IV_Mrr"/>
</dbReference>
<dbReference type="GO" id="GO:0006265">
    <property type="term" value="P:DNA topological change"/>
    <property type="evidence" value="ECO:0007669"/>
    <property type="project" value="InterPro"/>
</dbReference>
<evidence type="ECO:0000313" key="4">
    <source>
        <dbReference type="EMBL" id="PIM53567.1"/>
    </source>
</evidence>
<evidence type="ECO:0000259" key="2">
    <source>
        <dbReference type="Pfam" id="PF01396"/>
    </source>
</evidence>
<reference evidence="4 5" key="1">
    <citation type="submission" date="2017-11" db="EMBL/GenBank/DDBJ databases">
        <title>Draft genome sequence of Mitsuaria sp. HWN-4.</title>
        <authorList>
            <person name="Gundlapally S.R."/>
        </authorList>
    </citation>
    <scope>NUCLEOTIDE SEQUENCE [LARGE SCALE GENOMIC DNA]</scope>
    <source>
        <strain evidence="4 5">HWN-4</strain>
    </source>
</reference>
<dbReference type="InterPro" id="IPR011335">
    <property type="entry name" value="Restrct_endonuc-II-like"/>
</dbReference>
<dbReference type="SUPFAM" id="SSF57783">
    <property type="entry name" value="Zinc beta-ribbon"/>
    <property type="match status" value="1"/>
</dbReference>
<dbReference type="GO" id="GO:0005694">
    <property type="term" value="C:chromosome"/>
    <property type="evidence" value="ECO:0007669"/>
    <property type="project" value="InterPro"/>
</dbReference>
<dbReference type="GO" id="GO:0009307">
    <property type="term" value="P:DNA restriction-modification system"/>
    <property type="evidence" value="ECO:0007669"/>
    <property type="project" value="InterPro"/>
</dbReference>
<protein>
    <submittedName>
        <fullName evidence="4">Restriction endonuclease</fullName>
    </submittedName>
</protein>
<dbReference type="RefSeq" id="WP_099861287.1">
    <property type="nucleotide sequence ID" value="NZ_PEOG01000019.1"/>
</dbReference>
<dbReference type="Pfam" id="PF04471">
    <property type="entry name" value="Mrr_cat"/>
    <property type="match status" value="1"/>
</dbReference>
<dbReference type="PANTHER" id="PTHR30015">
    <property type="entry name" value="MRR RESTRICTION SYSTEM PROTEIN"/>
    <property type="match status" value="1"/>
</dbReference>
<evidence type="ECO:0000313" key="5">
    <source>
        <dbReference type="Proteomes" id="UP000231501"/>
    </source>
</evidence>
<keyword evidence="4" id="KW-0540">Nuclease</keyword>
<proteinExistence type="predicted"/>
<dbReference type="InterPro" id="IPR013498">
    <property type="entry name" value="Topo_IA_Znf"/>
</dbReference>
<keyword evidence="4" id="KW-0378">Hydrolase</keyword>
<dbReference type="AlphaFoldDB" id="A0A2G9CAW6"/>
<dbReference type="GO" id="GO:0003916">
    <property type="term" value="F:DNA topoisomerase activity"/>
    <property type="evidence" value="ECO:0007669"/>
    <property type="project" value="InterPro"/>
</dbReference>
<dbReference type="PANTHER" id="PTHR30015:SF7">
    <property type="entry name" value="TYPE IV METHYL-DIRECTED RESTRICTION ENZYME ECOKMRR"/>
    <property type="match status" value="1"/>
</dbReference>
<evidence type="ECO:0000256" key="1">
    <source>
        <dbReference type="SAM" id="Phobius"/>
    </source>
</evidence>
<evidence type="ECO:0000259" key="3">
    <source>
        <dbReference type="Pfam" id="PF04471"/>
    </source>
</evidence>
<sequence>MARRRTKSSGEGWIDLFALMPWWVCVGLAITAYVALHAWAERPAPKLQPGALAPQLDTVMIGATLKGFAAVGQYVLPIALLASAVVSAVRRKQRKELLAQAAEGQDLSAVDGMSWLEFELLIGESFRQKGYVVIETGGGGADGGVDLVLRRPASNGSETYLVQCKHWRAYKVGVDVVRELYGVMAARGAAGGFVVTAGRFTKEAMAFASGRNVRLIDGAKLKGMLAEVPASLAKPERQPEATDASALTTMVVCPSCSQPMVKRLAKRGPNAGQAFYGCSAYPVCKSTRPM</sequence>
<dbReference type="InterPro" id="IPR052906">
    <property type="entry name" value="Type_IV_Methyl-Rstrct_Enzyme"/>
</dbReference>
<feature type="transmembrane region" description="Helical" evidence="1">
    <location>
        <begin position="68"/>
        <end position="89"/>
    </location>
</feature>
<dbReference type="Proteomes" id="UP000231501">
    <property type="component" value="Unassembled WGS sequence"/>
</dbReference>